<keyword evidence="3" id="KW-0489">Methyltransferase</keyword>
<dbReference type="InterPro" id="IPR029063">
    <property type="entry name" value="SAM-dependent_MTases_sf"/>
</dbReference>
<reference evidence="3" key="1">
    <citation type="submission" date="2021-05" db="EMBL/GenBank/DDBJ databases">
        <title>Energy efficiency and biological interactions define the core microbiome of deep oligotrophic groundwater.</title>
        <authorList>
            <person name="Mehrshad M."/>
            <person name="Lopez-Fernandez M."/>
            <person name="Bell E."/>
            <person name="Bernier-Latmani R."/>
            <person name="Bertilsson S."/>
            <person name="Dopson M."/>
        </authorList>
    </citation>
    <scope>NUCLEOTIDE SEQUENCE</scope>
    <source>
        <strain evidence="3">Modern_marine.mb.64</strain>
    </source>
</reference>
<dbReference type="Gene3D" id="3.40.50.150">
    <property type="entry name" value="Vaccinia Virus protein VP39"/>
    <property type="match status" value="1"/>
</dbReference>
<dbReference type="GO" id="GO:0032259">
    <property type="term" value="P:methylation"/>
    <property type="evidence" value="ECO:0007669"/>
    <property type="project" value="UniProtKB-KW"/>
</dbReference>
<comment type="caution">
    <text evidence="3">The sequence shown here is derived from an EMBL/GenBank/DDBJ whole genome shotgun (WGS) entry which is preliminary data.</text>
</comment>
<evidence type="ECO:0000256" key="2">
    <source>
        <dbReference type="SAM" id="MobiDB-lite"/>
    </source>
</evidence>
<feature type="region of interest" description="Disordered" evidence="2">
    <location>
        <begin position="344"/>
        <end position="372"/>
    </location>
</feature>
<dbReference type="Pfam" id="PF13489">
    <property type="entry name" value="Methyltransf_23"/>
    <property type="match status" value="1"/>
</dbReference>
<evidence type="ECO:0000256" key="1">
    <source>
        <dbReference type="ARBA" id="ARBA00022679"/>
    </source>
</evidence>
<evidence type="ECO:0000313" key="3">
    <source>
        <dbReference type="EMBL" id="MBU2692484.1"/>
    </source>
</evidence>
<name>A0A948W7D5_UNCEI</name>
<dbReference type="PANTHER" id="PTHR43861">
    <property type="entry name" value="TRANS-ACONITATE 2-METHYLTRANSFERASE-RELATED"/>
    <property type="match status" value="1"/>
</dbReference>
<dbReference type="CDD" id="cd02440">
    <property type="entry name" value="AdoMet_MTases"/>
    <property type="match status" value="1"/>
</dbReference>
<keyword evidence="1" id="KW-0808">Transferase</keyword>
<dbReference type="GO" id="GO:0008168">
    <property type="term" value="F:methyltransferase activity"/>
    <property type="evidence" value="ECO:0007669"/>
    <property type="project" value="UniProtKB-KW"/>
</dbReference>
<gene>
    <name evidence="3" type="ORF">KJ970_16310</name>
</gene>
<dbReference type="SUPFAM" id="SSF53335">
    <property type="entry name" value="S-adenosyl-L-methionine-dependent methyltransferases"/>
    <property type="match status" value="1"/>
</dbReference>
<sequence>MSKRPKAAGFNLKSGDETNHLNNNEIEEVPCALCRSSNRTVLFTEQDMRYSHTPRNFFSLVGCEECGLRFLSPRPVESALLKFYPKEYISNRPSDPSATRHQSCVLDIVHWIRPPRRIRKMREKLKLVRRLVGPQSSILAIGPGGGDFLAYLKSQGFDVLGMDINPEVIERIQSEVGVPGVLDAEADERIPTQSKDLVVLWNAFEHIPDPNRLLMRISLWLRPGGGILFSVPNAAALERRLFFPHSSCEDIPRHLFSYSTRTLANLLQEHGFTNVRFKHNTLCSTSELQHLIEERYVGRSKSMIVKAFGVFIGLPMSWSIDRIFALFGRSHTIVASAEYSAMKNRGGVGSGPSSFGPSWKGRRSGPLSAKVL</sequence>
<dbReference type="EMBL" id="JAHJDP010000093">
    <property type="protein sequence ID" value="MBU2692484.1"/>
    <property type="molecule type" value="Genomic_DNA"/>
</dbReference>
<evidence type="ECO:0000313" key="4">
    <source>
        <dbReference type="Proteomes" id="UP000777784"/>
    </source>
</evidence>
<dbReference type="PANTHER" id="PTHR43861:SF3">
    <property type="entry name" value="PUTATIVE (AFU_ORTHOLOGUE AFUA_2G14390)-RELATED"/>
    <property type="match status" value="1"/>
</dbReference>
<dbReference type="AlphaFoldDB" id="A0A948W7D5"/>
<organism evidence="3 4">
    <name type="scientific">Eiseniibacteriota bacterium</name>
    <dbReference type="NCBI Taxonomy" id="2212470"/>
    <lineage>
        <taxon>Bacteria</taxon>
        <taxon>Candidatus Eiseniibacteriota</taxon>
    </lineage>
</organism>
<proteinExistence type="predicted"/>
<accession>A0A948W7D5</accession>
<dbReference type="Proteomes" id="UP000777784">
    <property type="component" value="Unassembled WGS sequence"/>
</dbReference>
<protein>
    <submittedName>
        <fullName evidence="3">Class I SAM-dependent methyltransferase</fullName>
    </submittedName>
</protein>